<evidence type="ECO:0000313" key="2">
    <source>
        <dbReference type="EMBL" id="SDL20158.1"/>
    </source>
</evidence>
<feature type="domain" description="MaoC-like" evidence="1">
    <location>
        <begin position="25"/>
        <end position="130"/>
    </location>
</feature>
<reference evidence="2 5" key="1">
    <citation type="submission" date="2016-10" db="EMBL/GenBank/DDBJ databases">
        <authorList>
            <person name="de Groot N.N."/>
        </authorList>
    </citation>
    <scope>NUCLEOTIDE SEQUENCE [LARGE SCALE GENOMIC DNA]</scope>
    <source>
        <strain evidence="2 5">CCM 7361</strain>
    </source>
</reference>
<dbReference type="PANTHER" id="PTHR43664:SF1">
    <property type="entry name" value="BETA-METHYLMALYL-COA DEHYDRATASE"/>
    <property type="match status" value="1"/>
</dbReference>
<evidence type="ECO:0000259" key="1">
    <source>
        <dbReference type="Pfam" id="PF01575"/>
    </source>
</evidence>
<evidence type="ECO:0000313" key="3">
    <source>
        <dbReference type="EMBL" id="SNT31933.1"/>
    </source>
</evidence>
<name>A0A239LQ56_9PSED</name>
<dbReference type="Gene3D" id="3.10.129.10">
    <property type="entry name" value="Hotdog Thioesterase"/>
    <property type="match status" value="1"/>
</dbReference>
<organism evidence="2 5">
    <name type="scientific">Pseudomonas delhiensis</name>
    <dbReference type="NCBI Taxonomy" id="366289"/>
    <lineage>
        <taxon>Bacteria</taxon>
        <taxon>Pseudomonadati</taxon>
        <taxon>Pseudomonadota</taxon>
        <taxon>Gammaproteobacteria</taxon>
        <taxon>Pseudomonadales</taxon>
        <taxon>Pseudomonadaceae</taxon>
        <taxon>Pseudomonas</taxon>
    </lineage>
</organism>
<dbReference type="EMBL" id="FNEC01000085">
    <property type="protein sequence ID" value="SDL20158.1"/>
    <property type="molecule type" value="Genomic_DNA"/>
</dbReference>
<accession>A0A239LQ56</accession>
<dbReference type="Pfam" id="PF01575">
    <property type="entry name" value="MaoC_dehydratas"/>
    <property type="match status" value="1"/>
</dbReference>
<dbReference type="RefSeq" id="WP_089393052.1">
    <property type="nucleotide sequence ID" value="NZ_FNEC01000085.1"/>
</dbReference>
<dbReference type="Proteomes" id="UP000199693">
    <property type="component" value="Unassembled WGS sequence"/>
</dbReference>
<dbReference type="InterPro" id="IPR052342">
    <property type="entry name" value="MCH/BMMD"/>
</dbReference>
<dbReference type="CDD" id="cd03441">
    <property type="entry name" value="R_hydratase_like"/>
    <property type="match status" value="1"/>
</dbReference>
<protein>
    <submittedName>
        <fullName evidence="2">Acyl dehydratase</fullName>
    </submittedName>
</protein>
<dbReference type="PANTHER" id="PTHR43664">
    <property type="entry name" value="MONOAMINE OXIDASE-RELATED"/>
    <property type="match status" value="1"/>
</dbReference>
<dbReference type="InterPro" id="IPR029069">
    <property type="entry name" value="HotDog_dom_sf"/>
</dbReference>
<evidence type="ECO:0000313" key="5">
    <source>
        <dbReference type="Proteomes" id="UP000199693"/>
    </source>
</evidence>
<dbReference type="EMBL" id="FZPC01000021">
    <property type="protein sequence ID" value="SNT31933.1"/>
    <property type="molecule type" value="Genomic_DNA"/>
</dbReference>
<dbReference type="SUPFAM" id="SSF54637">
    <property type="entry name" value="Thioesterase/thiol ester dehydrase-isomerase"/>
    <property type="match status" value="1"/>
</dbReference>
<keyword evidence="4" id="KW-1185">Reference proteome</keyword>
<sequence length="160" mass="18007">MHSSPDLPCESHRICAQRYFEDFEIGERFILPSRTMTDALFAAFQLASGDNHPVHYDIEYCRAHGMPNMLAHGFQVAIQTAAGAGLFPHMVEDSLKAFLGQSSEFLKPVYVGDTLYSSLEIIELIPGRTTGVLEMASCIVNQRSEKVLRGRQRYLLRKRA</sequence>
<dbReference type="AlphaFoldDB" id="A0A239LQ56"/>
<dbReference type="InterPro" id="IPR002539">
    <property type="entry name" value="MaoC-like_dom"/>
</dbReference>
<gene>
    <name evidence="2" type="ORF">SAMN05216189_10855</name>
    <name evidence="3" type="ORF">SAMN06295949_12144</name>
</gene>
<evidence type="ECO:0000313" key="4">
    <source>
        <dbReference type="Proteomes" id="UP000198309"/>
    </source>
</evidence>
<proteinExistence type="predicted"/>
<reference evidence="3 4" key="2">
    <citation type="submission" date="2017-06" db="EMBL/GenBank/DDBJ databases">
        <authorList>
            <person name="Varghese N."/>
            <person name="Submissions S."/>
        </authorList>
    </citation>
    <scope>NUCLEOTIDE SEQUENCE [LARGE SCALE GENOMIC DNA]</scope>
    <source>
        <strain evidence="3 4">RLD-1</strain>
    </source>
</reference>
<dbReference type="Proteomes" id="UP000198309">
    <property type="component" value="Unassembled WGS sequence"/>
</dbReference>